<reference evidence="4" key="2">
    <citation type="submission" date="2021-04" db="EMBL/GenBank/DDBJ databases">
        <authorList>
            <person name="Gilroy R."/>
        </authorList>
    </citation>
    <scope>NUCLEOTIDE SEQUENCE</scope>
    <source>
        <strain evidence="4">CHK183-5548</strain>
    </source>
</reference>
<dbReference type="Pfam" id="PF07007">
    <property type="entry name" value="LprI"/>
    <property type="match status" value="1"/>
</dbReference>
<feature type="compositionally biased region" description="Acidic residues" evidence="1">
    <location>
        <begin position="113"/>
        <end position="122"/>
    </location>
</feature>
<dbReference type="Gene3D" id="1.20.1270.180">
    <property type="match status" value="1"/>
</dbReference>
<evidence type="ECO:0000256" key="2">
    <source>
        <dbReference type="SAM" id="Phobius"/>
    </source>
</evidence>
<keyword evidence="2" id="KW-0472">Membrane</keyword>
<dbReference type="PANTHER" id="PTHR39176:SF1">
    <property type="entry name" value="PERIPLASMIC PROTEIN"/>
    <property type="match status" value="1"/>
</dbReference>
<feature type="region of interest" description="Disordered" evidence="1">
    <location>
        <begin position="53"/>
        <end position="198"/>
    </location>
</feature>
<evidence type="ECO:0000313" key="5">
    <source>
        <dbReference type="Proteomes" id="UP000823883"/>
    </source>
</evidence>
<feature type="compositionally biased region" description="Basic and acidic residues" evidence="1">
    <location>
        <begin position="189"/>
        <end position="198"/>
    </location>
</feature>
<keyword evidence="2" id="KW-0812">Transmembrane</keyword>
<evidence type="ECO:0000256" key="1">
    <source>
        <dbReference type="SAM" id="MobiDB-lite"/>
    </source>
</evidence>
<dbReference type="EMBL" id="DWWL01000015">
    <property type="protein sequence ID" value="HJC46993.1"/>
    <property type="molecule type" value="Genomic_DNA"/>
</dbReference>
<evidence type="ECO:0000259" key="3">
    <source>
        <dbReference type="Pfam" id="PF07007"/>
    </source>
</evidence>
<dbReference type="InterPro" id="IPR009739">
    <property type="entry name" value="LprI-like_N"/>
</dbReference>
<proteinExistence type="predicted"/>
<organism evidence="4 5">
    <name type="scientific">Candidatus Lachnoclostridium pullistercoris</name>
    <dbReference type="NCBI Taxonomy" id="2838632"/>
    <lineage>
        <taxon>Bacteria</taxon>
        <taxon>Bacillati</taxon>
        <taxon>Bacillota</taxon>
        <taxon>Clostridia</taxon>
        <taxon>Lachnospirales</taxon>
        <taxon>Lachnospiraceae</taxon>
    </lineage>
</organism>
<gene>
    <name evidence="4" type="ORF">IAA04_02955</name>
</gene>
<feature type="compositionally biased region" description="Acidic residues" evidence="1">
    <location>
        <begin position="78"/>
        <end position="89"/>
    </location>
</feature>
<protein>
    <submittedName>
        <fullName evidence="4">DUF1311 domain-containing protein</fullName>
    </submittedName>
</protein>
<dbReference type="AlphaFoldDB" id="A0A9D2T4P6"/>
<comment type="caution">
    <text evidence="4">The sequence shown here is derived from an EMBL/GenBank/DDBJ whole genome shotgun (WGS) entry which is preliminary data.</text>
</comment>
<sequence>MNRNKGIFSVILGILVCGILITSFTASLLKKQERDLASAPDPAYGIEEAAQARFYGGGDPSQDGAGSQEETKAKEAQLPEEEDPGEEAQMDLGPGEAEAEENTSGRTAGSADSEAEESETETDGGSQPQAVTSRMTDQAPAAAAFSLEEVPGTDAGQAESQSVEESIAADDEAGPGVMLSEGVAGTEEGTGKKTAADFRRRLEEIDGQIEDQRSRSDAYTTYDMWAMAENERKLWDGELNNIYTTIKDHIPADQVEALVKDERAWIVERDAKAAEDAGKYEGGTLESVEYTASLASSTRERAYKLVEIYGEYLW</sequence>
<accession>A0A9D2T4P6</accession>
<feature type="compositionally biased region" description="Polar residues" evidence="1">
    <location>
        <begin position="127"/>
        <end position="136"/>
    </location>
</feature>
<feature type="domain" description="Lysozyme inhibitor LprI-like N-terminal" evidence="3">
    <location>
        <begin position="215"/>
        <end position="305"/>
    </location>
</feature>
<reference evidence="4" key="1">
    <citation type="journal article" date="2021" name="PeerJ">
        <title>Extensive microbial diversity within the chicken gut microbiome revealed by metagenomics and culture.</title>
        <authorList>
            <person name="Gilroy R."/>
            <person name="Ravi A."/>
            <person name="Getino M."/>
            <person name="Pursley I."/>
            <person name="Horton D.L."/>
            <person name="Alikhan N.F."/>
            <person name="Baker D."/>
            <person name="Gharbi K."/>
            <person name="Hall N."/>
            <person name="Watson M."/>
            <person name="Adriaenssens E.M."/>
            <person name="Foster-Nyarko E."/>
            <person name="Jarju S."/>
            <person name="Secka A."/>
            <person name="Antonio M."/>
            <person name="Oren A."/>
            <person name="Chaudhuri R.R."/>
            <person name="La Ragione R."/>
            <person name="Hildebrand F."/>
            <person name="Pallen M.J."/>
        </authorList>
    </citation>
    <scope>NUCLEOTIDE SEQUENCE</scope>
    <source>
        <strain evidence="4">CHK183-5548</strain>
    </source>
</reference>
<evidence type="ECO:0000313" key="4">
    <source>
        <dbReference type="EMBL" id="HJC46993.1"/>
    </source>
</evidence>
<keyword evidence="2" id="KW-1133">Transmembrane helix</keyword>
<feature type="transmembrane region" description="Helical" evidence="2">
    <location>
        <begin position="6"/>
        <end position="29"/>
    </location>
</feature>
<name>A0A9D2T4P6_9FIRM</name>
<dbReference type="Proteomes" id="UP000823883">
    <property type="component" value="Unassembled WGS sequence"/>
</dbReference>
<dbReference type="PANTHER" id="PTHR39176">
    <property type="entry name" value="PERIPLASMIC PROTEIN-RELATED"/>
    <property type="match status" value="1"/>
</dbReference>